<dbReference type="EMBL" id="CP036291">
    <property type="protein sequence ID" value="QDU90161.1"/>
    <property type="molecule type" value="Genomic_DNA"/>
</dbReference>
<evidence type="ECO:0000313" key="3">
    <source>
        <dbReference type="EMBL" id="QDU90161.1"/>
    </source>
</evidence>
<evidence type="ECO:0000256" key="2">
    <source>
        <dbReference type="SAM" id="SignalP"/>
    </source>
</evidence>
<evidence type="ECO:0000256" key="1">
    <source>
        <dbReference type="SAM" id="MobiDB-lite"/>
    </source>
</evidence>
<evidence type="ECO:0000313" key="4">
    <source>
        <dbReference type="Proteomes" id="UP000317429"/>
    </source>
</evidence>
<feature type="compositionally biased region" description="Basic and acidic residues" evidence="1">
    <location>
        <begin position="332"/>
        <end position="355"/>
    </location>
</feature>
<feature type="region of interest" description="Disordered" evidence="1">
    <location>
        <begin position="141"/>
        <end position="169"/>
    </location>
</feature>
<organism evidence="3 4">
    <name type="scientific">Pirellulimonas nuda</name>
    <dbReference type="NCBI Taxonomy" id="2528009"/>
    <lineage>
        <taxon>Bacteria</taxon>
        <taxon>Pseudomonadati</taxon>
        <taxon>Planctomycetota</taxon>
        <taxon>Planctomycetia</taxon>
        <taxon>Pirellulales</taxon>
        <taxon>Lacipirellulaceae</taxon>
        <taxon>Pirellulimonas</taxon>
    </lineage>
</organism>
<feature type="signal peptide" evidence="2">
    <location>
        <begin position="1"/>
        <end position="28"/>
    </location>
</feature>
<dbReference type="Proteomes" id="UP000317429">
    <property type="component" value="Chromosome"/>
</dbReference>
<dbReference type="KEGG" id="pnd:Pla175_35620"/>
<reference evidence="3 4" key="1">
    <citation type="submission" date="2019-02" db="EMBL/GenBank/DDBJ databases">
        <title>Deep-cultivation of Planctomycetes and their phenomic and genomic characterization uncovers novel biology.</title>
        <authorList>
            <person name="Wiegand S."/>
            <person name="Jogler M."/>
            <person name="Boedeker C."/>
            <person name="Pinto D."/>
            <person name="Vollmers J."/>
            <person name="Rivas-Marin E."/>
            <person name="Kohn T."/>
            <person name="Peeters S.H."/>
            <person name="Heuer A."/>
            <person name="Rast P."/>
            <person name="Oberbeckmann S."/>
            <person name="Bunk B."/>
            <person name="Jeske O."/>
            <person name="Meyerdierks A."/>
            <person name="Storesund J.E."/>
            <person name="Kallscheuer N."/>
            <person name="Luecker S."/>
            <person name="Lage O.M."/>
            <person name="Pohl T."/>
            <person name="Merkel B.J."/>
            <person name="Hornburger P."/>
            <person name="Mueller R.-W."/>
            <person name="Bruemmer F."/>
            <person name="Labrenz M."/>
            <person name="Spormann A.M."/>
            <person name="Op den Camp H."/>
            <person name="Overmann J."/>
            <person name="Amann R."/>
            <person name="Jetten M.S.M."/>
            <person name="Mascher T."/>
            <person name="Medema M.H."/>
            <person name="Devos D.P."/>
            <person name="Kaster A.-K."/>
            <person name="Ovreas L."/>
            <person name="Rohde M."/>
            <person name="Galperin M.Y."/>
            <person name="Jogler C."/>
        </authorList>
    </citation>
    <scope>NUCLEOTIDE SEQUENCE [LARGE SCALE GENOMIC DNA]</scope>
    <source>
        <strain evidence="3 4">Pla175</strain>
    </source>
</reference>
<proteinExistence type="predicted"/>
<dbReference type="AlphaFoldDB" id="A0A518DFA4"/>
<name>A0A518DFA4_9BACT</name>
<keyword evidence="4" id="KW-1185">Reference proteome</keyword>
<sequence length="361" mass="38681" precursor="true">MTLKPLPQAILLRLPVLLAALGASPAPADTAVVLLHNGAVMRGEVRLLGEQVRIENPGSEITLRPSQVAKIAASVEELYAWRRTQLVSPLPGEHIDLAEWCQQNELWKQAAQQLLQAKALTPGDPRIAPAQQRLMAAWQRAERGEPASSAPAKTTTTITPPDAGVPSLPEGALAEFSRRVQPILVNNCTTAGCHQAGGSEVFQLDRGLVYGHGDRRSTLTNLMAVLSAIDREAPGDSPLLQAARTPHGGADQPWFIGRRVDQLERVAAWVELVAPTPEAAESAVADSRQEGPVRQASYEAPSDGGPENPYAYLSKPGAAEAAFGTPDTLPGDDVRPETPAEAYRPRDPFDAEAFNRARRSP</sequence>
<feature type="chain" id="PRO_5021873006" description="DUF1549 domain-containing protein" evidence="2">
    <location>
        <begin position="29"/>
        <end position="361"/>
    </location>
</feature>
<dbReference type="OrthoDB" id="251278at2"/>
<keyword evidence="2" id="KW-0732">Signal</keyword>
<feature type="compositionally biased region" description="Low complexity" evidence="1">
    <location>
        <begin position="146"/>
        <end position="162"/>
    </location>
</feature>
<evidence type="ECO:0008006" key="5">
    <source>
        <dbReference type="Google" id="ProtNLM"/>
    </source>
</evidence>
<gene>
    <name evidence="3" type="ORF">Pla175_35620</name>
</gene>
<dbReference type="RefSeq" id="WP_145288093.1">
    <property type="nucleotide sequence ID" value="NZ_CP036291.1"/>
</dbReference>
<protein>
    <recommendedName>
        <fullName evidence="5">DUF1549 domain-containing protein</fullName>
    </recommendedName>
</protein>
<accession>A0A518DFA4</accession>
<feature type="region of interest" description="Disordered" evidence="1">
    <location>
        <begin position="277"/>
        <end position="361"/>
    </location>
</feature>